<keyword evidence="2" id="KW-1185">Reference proteome</keyword>
<accession>Q8KE64</accession>
<organism evidence="1 2">
    <name type="scientific">Chlorobaculum tepidum (strain ATCC 49652 / DSM 12025 / NBRC 103806 / TLS)</name>
    <name type="common">Chlorobium tepidum</name>
    <dbReference type="NCBI Taxonomy" id="194439"/>
    <lineage>
        <taxon>Bacteria</taxon>
        <taxon>Pseudomonadati</taxon>
        <taxon>Chlorobiota</taxon>
        <taxon>Chlorobiia</taxon>
        <taxon>Chlorobiales</taxon>
        <taxon>Chlorobiaceae</taxon>
        <taxon>Chlorobaculum</taxon>
    </lineage>
</organism>
<dbReference type="HOGENOM" id="CLU_3150961_0_0_10"/>
<evidence type="ECO:0000313" key="1">
    <source>
        <dbReference type="EMBL" id="AAM72062.1"/>
    </source>
</evidence>
<evidence type="ECO:0000313" key="2">
    <source>
        <dbReference type="Proteomes" id="UP000001007"/>
    </source>
</evidence>
<dbReference type="EnsemblBacteria" id="AAM72062">
    <property type="protein sequence ID" value="AAM72062"/>
    <property type="gene ID" value="CT0826"/>
</dbReference>
<dbReference type="KEGG" id="cte:CT0826"/>
<name>Q8KE64_CHLTE</name>
<dbReference type="Proteomes" id="UP000001007">
    <property type="component" value="Chromosome"/>
</dbReference>
<sequence length="48" mass="5675">MLLTFPGKLENLNRIDRKIAAMALAFRPAWRHMIQPTLFRRKLKTLPV</sequence>
<reference evidence="1 2" key="1">
    <citation type="journal article" date="2002" name="Proc. Natl. Acad. Sci. U.S.A.">
        <title>The complete genome sequence of Chlorobium tepidum TLS, a photosynthetic, anaerobic, green-sulfur bacterium.</title>
        <authorList>
            <person name="Eisen J.A."/>
            <person name="Nelson K.E."/>
            <person name="Paulsen I.T."/>
            <person name="Heidelberg J.F."/>
            <person name="Wu M."/>
            <person name="Dodson R.J."/>
            <person name="Deboy R."/>
            <person name="Gwinn M.L."/>
            <person name="Nelson W.C."/>
            <person name="Haft D.H."/>
            <person name="Hickey E.K."/>
            <person name="Peterson J.D."/>
            <person name="Durkin A.S."/>
            <person name="Kolonay J.L."/>
            <person name="Yang F."/>
            <person name="Holt I."/>
            <person name="Umayam L.A."/>
            <person name="Mason T."/>
            <person name="Brenner M."/>
            <person name="Shea T.P."/>
            <person name="Parksey D."/>
            <person name="Nierman W.C."/>
            <person name="Feldblyum T.V."/>
            <person name="Hansen C.L."/>
            <person name="Craven M.B."/>
            <person name="Radune D."/>
            <person name="Vamathevan J."/>
            <person name="Khouri H."/>
            <person name="White O."/>
            <person name="Gruber T.M."/>
            <person name="Ketchum K.A."/>
            <person name="Venter J.C."/>
            <person name="Tettelin H."/>
            <person name="Bryant D.A."/>
            <person name="Fraser C.M."/>
        </authorList>
    </citation>
    <scope>NUCLEOTIDE SEQUENCE [LARGE SCALE GENOMIC DNA]</scope>
    <source>
        <strain evidence="2">ATCC 49652 / DSM 12025 / NBRC 103806 / TLS</strain>
    </source>
</reference>
<dbReference type="EMBL" id="AE006470">
    <property type="protein sequence ID" value="AAM72062.1"/>
    <property type="molecule type" value="Genomic_DNA"/>
</dbReference>
<dbReference type="RefSeq" id="WP_010932507.1">
    <property type="nucleotide sequence ID" value="NC_002932.3"/>
</dbReference>
<proteinExistence type="predicted"/>
<gene>
    <name evidence="1" type="ordered locus">CT0826</name>
</gene>
<dbReference type="AlphaFoldDB" id="Q8KE64"/>
<protein>
    <submittedName>
        <fullName evidence="1">Uncharacterized protein</fullName>
    </submittedName>
</protein>